<feature type="transmembrane region" description="Helical" evidence="1">
    <location>
        <begin position="486"/>
        <end position="506"/>
    </location>
</feature>
<feature type="transmembrane region" description="Helical" evidence="1">
    <location>
        <begin position="518"/>
        <end position="538"/>
    </location>
</feature>
<protein>
    <submittedName>
        <fullName evidence="2">Uncharacterized protein</fullName>
    </submittedName>
</protein>
<evidence type="ECO:0000256" key="1">
    <source>
        <dbReference type="SAM" id="Phobius"/>
    </source>
</evidence>
<keyword evidence="3" id="KW-1185">Reference proteome</keyword>
<dbReference type="EMBL" id="CAXAMM010001558">
    <property type="protein sequence ID" value="CAK8992411.1"/>
    <property type="molecule type" value="Genomic_DNA"/>
</dbReference>
<gene>
    <name evidence="2" type="ORF">SCF082_LOCUS3084</name>
</gene>
<comment type="caution">
    <text evidence="2">The sequence shown here is derived from an EMBL/GenBank/DDBJ whole genome shotgun (WGS) entry which is preliminary data.</text>
</comment>
<feature type="transmembrane region" description="Helical" evidence="1">
    <location>
        <begin position="1261"/>
        <end position="1280"/>
    </location>
</feature>
<name>A0ABP0HQA8_9DINO</name>
<proteinExistence type="predicted"/>
<evidence type="ECO:0000313" key="3">
    <source>
        <dbReference type="Proteomes" id="UP001642464"/>
    </source>
</evidence>
<evidence type="ECO:0000313" key="2">
    <source>
        <dbReference type="EMBL" id="CAK8992411.1"/>
    </source>
</evidence>
<organism evidence="2 3">
    <name type="scientific">Durusdinium trenchii</name>
    <dbReference type="NCBI Taxonomy" id="1381693"/>
    <lineage>
        <taxon>Eukaryota</taxon>
        <taxon>Sar</taxon>
        <taxon>Alveolata</taxon>
        <taxon>Dinophyceae</taxon>
        <taxon>Suessiales</taxon>
        <taxon>Symbiodiniaceae</taxon>
        <taxon>Durusdinium</taxon>
    </lineage>
</organism>
<keyword evidence="1" id="KW-1133">Transmembrane helix</keyword>
<keyword evidence="1" id="KW-0472">Membrane</keyword>
<accession>A0ABP0HQA8</accession>
<dbReference type="Proteomes" id="UP001642464">
    <property type="component" value="Unassembled WGS sequence"/>
</dbReference>
<keyword evidence="1" id="KW-0812">Transmembrane</keyword>
<reference evidence="2 3" key="1">
    <citation type="submission" date="2024-02" db="EMBL/GenBank/DDBJ databases">
        <authorList>
            <person name="Chen Y."/>
            <person name="Shah S."/>
            <person name="Dougan E. K."/>
            <person name="Thang M."/>
            <person name="Chan C."/>
        </authorList>
    </citation>
    <scope>NUCLEOTIDE SEQUENCE [LARGE SCALE GENOMIC DNA]</scope>
</reference>
<sequence>MRLPAQALRQFWAEEQHTDWFQRHPIFQENNWDHVIPLRLYGDGAESQRRQKFELLALVLPIPSATGPATMDSRILLSCMSTTYCNNASRTLVLEVLSWSFQCLSEGVYPKTDPWNNEFTKSYEPHRAILAGQRIAGPYVAVLDGVQADMDFVRVLFAPTRYYAKQFCCYYCEALAWTYSDQPIECCNFLYTNFGRQSSHRQTLVTVEKWRQVNPQTPLTNIPGWSPWRIYPDQMHLVHLDLGPDCIASCLLDWSDNNKYVTAGTRDKRLELFWNSYRQWCEDQHLGERAMRKLFTTNVLKPEGGKYTDISQKVLKAAACRYLLFWLSSVATQFATSGKYPDLLRAGAAGGLAEMERVSLNGNRVLTSHEQHQNEVAYTVYRAATNQLANLALEKNQAVSFLMHPKSPVKRLLVDHPTGSGKTREMIKVPPCPAGPVCARDRLAGKALRKNLLHRINAIRSPFAPCADRCLRDRIYMEKVLLLRSFFWYFSFVSFCFNISILYNILAGKPRWMTMNATWGVGLIIALAYIPVIFPFVINQRTLDITYLANQLALTLWLGPWCNPAVDNLLMLNVASFLVLSVPVTCSAKSPSAVVLGQSSTLALCVGRALTDDFHGEKPSMSNPRTLVILGVLLVPCALIVQHVATTFMKQNAEMQIHARDLGTQSSAVSSLLGLTCDAVVELDSELKFVSESVQLATMLLHRPGASMQGMKLTDFIAAPDVARAEEVLSQHPSDDVTAHAFHTHLVDSCSSKFRTEIFQVRYTTMNGTPHHLLGLREFTDLKPLARADDPNPAGSPDWHDAGVTGEPTVGNEIVLDCSYKSLDSVSFPLIHSESEEETPVTEQVSSGVVEKRLEITKKDSFFNVDMKEQVVCAASAPFCSLVGLKLHAILGSSFASRMFQKLCEDARRFAKSQSAGEDDQVLPDQVAMFRRMPLLLGAQLVEISGVMKVMLSQSGDLQVIVSFARVESYRPSLGTGVAPEDFVDWPSLKQKAWDFVDRPYEGPKSLETICPAWWNATGCECDCANCSILFEQCPVGFMLFRSLSLLCGTKDSHVRLHELVVNKWGRGLLDLTKLRLGFADIIESGWPVFGVLARIGDQLRLDGLVEEIAARLGNGVAARQRELRDRASSSFSHAEASGPSMCEQRGWPEDKSYKEEVNKAVAEDRPVTLQASWKTQSYHCRGMSWFQVSDSIVADGQTFLKLANGDGWVFSKGIAGKWVGQTIAEPLTAAELGADSNEVIKALKRAFREPLKELDRDPAFYAYIAAILGVAILLFRMFANI</sequence>